<keyword evidence="1" id="KW-0560">Oxidoreductase</keyword>
<organism evidence="3 4">
    <name type="scientific">Stackebrandtia endophytica</name>
    <dbReference type="NCBI Taxonomy" id="1496996"/>
    <lineage>
        <taxon>Bacteria</taxon>
        <taxon>Bacillati</taxon>
        <taxon>Actinomycetota</taxon>
        <taxon>Actinomycetes</taxon>
        <taxon>Glycomycetales</taxon>
        <taxon>Glycomycetaceae</taxon>
        <taxon>Stackebrandtia</taxon>
    </lineage>
</organism>
<dbReference type="InterPro" id="IPR023210">
    <property type="entry name" value="NADP_OxRdtase_dom"/>
</dbReference>
<evidence type="ECO:0000313" key="3">
    <source>
        <dbReference type="EMBL" id="TQL75116.1"/>
    </source>
</evidence>
<proteinExistence type="predicted"/>
<feature type="domain" description="NADP-dependent oxidoreductase" evidence="2">
    <location>
        <begin position="15"/>
        <end position="311"/>
    </location>
</feature>
<dbReference type="InterPro" id="IPR050523">
    <property type="entry name" value="AKR_Detox_Biosynth"/>
</dbReference>
<dbReference type="Gene3D" id="3.20.20.100">
    <property type="entry name" value="NADP-dependent oxidoreductase domain"/>
    <property type="match status" value="1"/>
</dbReference>
<protein>
    <submittedName>
        <fullName evidence="3">NDP-hexose 2,3-enoyl reductase</fullName>
    </submittedName>
</protein>
<evidence type="ECO:0000313" key="4">
    <source>
        <dbReference type="Proteomes" id="UP000317043"/>
    </source>
</evidence>
<dbReference type="FunFam" id="3.20.20.100:FF:000004">
    <property type="entry name" value="Oxidoreductase, aldo/keto reductase"/>
    <property type="match status" value="1"/>
</dbReference>
<dbReference type="AlphaFoldDB" id="A0A543ARF7"/>
<dbReference type="CDD" id="cd19087">
    <property type="entry name" value="AKR_AKR12A1_B1_C1"/>
    <property type="match status" value="1"/>
</dbReference>
<dbReference type="SUPFAM" id="SSF51430">
    <property type="entry name" value="NAD(P)-linked oxidoreductase"/>
    <property type="match status" value="1"/>
</dbReference>
<dbReference type="InParanoid" id="A0A543ARF7"/>
<sequence length="328" mass="35967">MEYTNLGRTALRVSRLCLGTMNFGPNTTEIDSHAIMDRALDLDLNFFDTANTYGQKRGEGVTEHIIGNWLAQDGTRRDRIVLATKVYGHMGDGPNDRGLSARHIIAACEGSLRRLRTDHIDLYQMHHIDRSAPWEEVWQAMDLLVAQGKVRYIGSSNFAGWHIAAAQEAAKSRHSLGLVSEQCVYNLMKRHVELEVLPAARSYGVGVIPWSPLAGGALSGALAKIEAGTAGRSGSEHTRTTVDLHRNQLVSWEQFCRDRGEEPANVALAWLMAQPAVTGPIIGPRTIEQLEATIGCLNIQLDEAALRELDEMFPPVGAGGPGPEAWAW</sequence>
<dbReference type="InterPro" id="IPR036812">
    <property type="entry name" value="NAD(P)_OxRdtase_dom_sf"/>
</dbReference>
<dbReference type="FunCoup" id="A0A543ARF7">
    <property type="interactions" value="186"/>
</dbReference>
<dbReference type="EMBL" id="VFOW01000001">
    <property type="protein sequence ID" value="TQL75116.1"/>
    <property type="molecule type" value="Genomic_DNA"/>
</dbReference>
<dbReference type="PANTHER" id="PTHR43364">
    <property type="entry name" value="NADH-SPECIFIC METHYLGLYOXAL REDUCTASE-RELATED"/>
    <property type="match status" value="1"/>
</dbReference>
<accession>A0A543ARF7</accession>
<keyword evidence="4" id="KW-1185">Reference proteome</keyword>
<dbReference type="Pfam" id="PF00248">
    <property type="entry name" value="Aldo_ket_red"/>
    <property type="match status" value="1"/>
</dbReference>
<dbReference type="Proteomes" id="UP000317043">
    <property type="component" value="Unassembled WGS sequence"/>
</dbReference>
<evidence type="ECO:0000256" key="1">
    <source>
        <dbReference type="ARBA" id="ARBA00023002"/>
    </source>
</evidence>
<reference evidence="3 4" key="1">
    <citation type="submission" date="2019-06" db="EMBL/GenBank/DDBJ databases">
        <title>Sequencing the genomes of 1000 actinobacteria strains.</title>
        <authorList>
            <person name="Klenk H.-P."/>
        </authorList>
    </citation>
    <scope>NUCLEOTIDE SEQUENCE [LARGE SCALE GENOMIC DNA]</scope>
    <source>
        <strain evidence="3 4">DSM 45928</strain>
    </source>
</reference>
<comment type="caution">
    <text evidence="3">The sequence shown here is derived from an EMBL/GenBank/DDBJ whole genome shotgun (WGS) entry which is preliminary data.</text>
</comment>
<evidence type="ECO:0000259" key="2">
    <source>
        <dbReference type="Pfam" id="PF00248"/>
    </source>
</evidence>
<name>A0A543ARF7_9ACTN</name>
<dbReference type="GO" id="GO:0016491">
    <property type="term" value="F:oxidoreductase activity"/>
    <property type="evidence" value="ECO:0007669"/>
    <property type="project" value="UniProtKB-KW"/>
</dbReference>
<dbReference type="GO" id="GO:0005829">
    <property type="term" value="C:cytosol"/>
    <property type="evidence" value="ECO:0007669"/>
    <property type="project" value="TreeGrafter"/>
</dbReference>
<dbReference type="PANTHER" id="PTHR43364:SF5">
    <property type="entry name" value="REDUCTASE"/>
    <property type="match status" value="1"/>
</dbReference>
<dbReference type="RefSeq" id="WP_142034740.1">
    <property type="nucleotide sequence ID" value="NZ_JBHTGS010000002.1"/>
</dbReference>
<gene>
    <name evidence="3" type="ORF">FB566_0609</name>
</gene>
<dbReference type="OrthoDB" id="9768793at2"/>